<reference evidence="1" key="1">
    <citation type="submission" date="2020-08" db="EMBL/GenBank/DDBJ databases">
        <title>Multicomponent nature underlies the extraordinary mechanical properties of spider dragline silk.</title>
        <authorList>
            <person name="Kono N."/>
            <person name="Nakamura H."/>
            <person name="Mori M."/>
            <person name="Yoshida Y."/>
            <person name="Ohtoshi R."/>
            <person name="Malay A.D."/>
            <person name="Moran D.A.P."/>
            <person name="Tomita M."/>
            <person name="Numata K."/>
            <person name="Arakawa K."/>
        </authorList>
    </citation>
    <scope>NUCLEOTIDE SEQUENCE</scope>
</reference>
<organism evidence="1 2">
    <name type="scientific">Trichonephila inaurata madagascariensis</name>
    <dbReference type="NCBI Taxonomy" id="2747483"/>
    <lineage>
        <taxon>Eukaryota</taxon>
        <taxon>Metazoa</taxon>
        <taxon>Ecdysozoa</taxon>
        <taxon>Arthropoda</taxon>
        <taxon>Chelicerata</taxon>
        <taxon>Arachnida</taxon>
        <taxon>Araneae</taxon>
        <taxon>Araneomorphae</taxon>
        <taxon>Entelegynae</taxon>
        <taxon>Araneoidea</taxon>
        <taxon>Nephilidae</taxon>
        <taxon>Trichonephila</taxon>
        <taxon>Trichonephila inaurata</taxon>
    </lineage>
</organism>
<sequence>MTGNAIGRKYFLENRLSAVWEIFSLFVVDVGWYGGLNFNFDPVGYVAGSNGCSVYQKDRSNLSKWNYLFGKARFQSLFVCLGKKVKTCKSFKSPLFAREA</sequence>
<dbReference type="AlphaFoldDB" id="A0A8X6WPP7"/>
<comment type="caution">
    <text evidence="1">The sequence shown here is derived from an EMBL/GenBank/DDBJ whole genome shotgun (WGS) entry which is preliminary data.</text>
</comment>
<keyword evidence="2" id="KW-1185">Reference proteome</keyword>
<accession>A0A8X6WPP7</accession>
<gene>
    <name evidence="1" type="ORF">TNIN_446671</name>
</gene>
<evidence type="ECO:0000313" key="1">
    <source>
        <dbReference type="EMBL" id="GFY37821.1"/>
    </source>
</evidence>
<proteinExistence type="predicted"/>
<protein>
    <submittedName>
        <fullName evidence="1">Uncharacterized protein</fullName>
    </submittedName>
</protein>
<dbReference type="EMBL" id="BMAV01000510">
    <property type="protein sequence ID" value="GFY37821.1"/>
    <property type="molecule type" value="Genomic_DNA"/>
</dbReference>
<evidence type="ECO:0000313" key="2">
    <source>
        <dbReference type="Proteomes" id="UP000886998"/>
    </source>
</evidence>
<dbReference type="Proteomes" id="UP000886998">
    <property type="component" value="Unassembled WGS sequence"/>
</dbReference>
<name>A0A8X6WPP7_9ARAC</name>
<dbReference type="OrthoDB" id="10292844at2759"/>